<dbReference type="AlphaFoldDB" id="A0A1I7XRD5"/>
<accession>A0A1I7XRD5</accession>
<keyword evidence="1" id="KW-1185">Reference proteome</keyword>
<dbReference type="Proteomes" id="UP000095283">
    <property type="component" value="Unplaced"/>
</dbReference>
<evidence type="ECO:0000313" key="2">
    <source>
        <dbReference type="WBParaSite" id="Hba_20050"/>
    </source>
</evidence>
<organism evidence="1 2">
    <name type="scientific">Heterorhabditis bacteriophora</name>
    <name type="common">Entomopathogenic nematode worm</name>
    <dbReference type="NCBI Taxonomy" id="37862"/>
    <lineage>
        <taxon>Eukaryota</taxon>
        <taxon>Metazoa</taxon>
        <taxon>Ecdysozoa</taxon>
        <taxon>Nematoda</taxon>
        <taxon>Chromadorea</taxon>
        <taxon>Rhabditida</taxon>
        <taxon>Rhabditina</taxon>
        <taxon>Rhabditomorpha</taxon>
        <taxon>Strongyloidea</taxon>
        <taxon>Heterorhabditidae</taxon>
        <taxon>Heterorhabditis</taxon>
    </lineage>
</organism>
<sequence length="67" mass="7590">MPMCILRKHCTITLITTTKNVSTGRIYRSVNVPLAIDAVKLLAMAISPQQYFIMFIKMAKLFVCNVQ</sequence>
<reference evidence="2" key="1">
    <citation type="submission" date="2016-11" db="UniProtKB">
        <authorList>
            <consortium name="WormBaseParasite"/>
        </authorList>
    </citation>
    <scope>IDENTIFICATION</scope>
</reference>
<name>A0A1I7XRD5_HETBA</name>
<dbReference type="WBParaSite" id="Hba_20050">
    <property type="protein sequence ID" value="Hba_20050"/>
    <property type="gene ID" value="Hba_20050"/>
</dbReference>
<proteinExistence type="predicted"/>
<protein>
    <submittedName>
        <fullName evidence="2">Ovule protein</fullName>
    </submittedName>
</protein>
<evidence type="ECO:0000313" key="1">
    <source>
        <dbReference type="Proteomes" id="UP000095283"/>
    </source>
</evidence>